<accession>C1FD99</accession>
<evidence type="ECO:0000313" key="3">
    <source>
        <dbReference type="Proteomes" id="UP000002009"/>
    </source>
</evidence>
<dbReference type="Proteomes" id="UP000002009">
    <property type="component" value="Chromosome 1"/>
</dbReference>
<dbReference type="RefSeq" id="XP_002507096.1">
    <property type="nucleotide sequence ID" value="XM_002507050.1"/>
</dbReference>
<dbReference type="KEGG" id="mis:MICPUN_54955"/>
<name>C1FD99_MICCC</name>
<dbReference type="GeneID" id="8250414"/>
<gene>
    <name evidence="2" type="ORF">MICPUN_54955</name>
</gene>
<proteinExistence type="predicted"/>
<dbReference type="AlphaFoldDB" id="C1FD99"/>
<protein>
    <submittedName>
        <fullName evidence="2">Uncharacterized protein</fullName>
    </submittedName>
</protein>
<evidence type="ECO:0000256" key="1">
    <source>
        <dbReference type="SAM" id="MobiDB-lite"/>
    </source>
</evidence>
<organism evidence="2 3">
    <name type="scientific">Micromonas commoda (strain RCC299 / NOUM17 / CCMP2709)</name>
    <name type="common">Picoplanktonic green alga</name>
    <dbReference type="NCBI Taxonomy" id="296587"/>
    <lineage>
        <taxon>Eukaryota</taxon>
        <taxon>Viridiplantae</taxon>
        <taxon>Chlorophyta</taxon>
        <taxon>Mamiellophyceae</taxon>
        <taxon>Mamiellales</taxon>
        <taxon>Mamiellaceae</taxon>
        <taxon>Micromonas</taxon>
    </lineage>
</organism>
<feature type="region of interest" description="Disordered" evidence="1">
    <location>
        <begin position="25"/>
        <end position="55"/>
    </location>
</feature>
<reference evidence="2 3" key="1">
    <citation type="journal article" date="2009" name="Science">
        <title>Green evolution and dynamic adaptations revealed by genomes of the marine picoeukaryotes Micromonas.</title>
        <authorList>
            <person name="Worden A.Z."/>
            <person name="Lee J.H."/>
            <person name="Mock T."/>
            <person name="Rouze P."/>
            <person name="Simmons M.P."/>
            <person name="Aerts A.L."/>
            <person name="Allen A.E."/>
            <person name="Cuvelier M.L."/>
            <person name="Derelle E."/>
            <person name="Everett M.V."/>
            <person name="Foulon E."/>
            <person name="Grimwood J."/>
            <person name="Gundlach H."/>
            <person name="Henrissat B."/>
            <person name="Napoli C."/>
            <person name="McDonald S.M."/>
            <person name="Parker M.S."/>
            <person name="Rombauts S."/>
            <person name="Salamov A."/>
            <person name="Von Dassow P."/>
            <person name="Badger J.H."/>
            <person name="Coutinho P.M."/>
            <person name="Demir E."/>
            <person name="Dubchak I."/>
            <person name="Gentemann C."/>
            <person name="Eikrem W."/>
            <person name="Gready J.E."/>
            <person name="John U."/>
            <person name="Lanier W."/>
            <person name="Lindquist E.A."/>
            <person name="Lucas S."/>
            <person name="Mayer K.F."/>
            <person name="Moreau H."/>
            <person name="Not F."/>
            <person name="Otillar R."/>
            <person name="Panaud O."/>
            <person name="Pangilinan J."/>
            <person name="Paulsen I."/>
            <person name="Piegu B."/>
            <person name="Poliakov A."/>
            <person name="Robbens S."/>
            <person name="Schmutz J."/>
            <person name="Toulza E."/>
            <person name="Wyss T."/>
            <person name="Zelensky A."/>
            <person name="Zhou K."/>
            <person name="Armbrust E.V."/>
            <person name="Bhattacharya D."/>
            <person name="Goodenough U.W."/>
            <person name="Van de Peer Y."/>
            <person name="Grigoriev I.V."/>
        </authorList>
    </citation>
    <scope>NUCLEOTIDE SEQUENCE [LARGE SCALE GENOMIC DNA]</scope>
    <source>
        <strain evidence="3">RCC299 / NOUM17</strain>
    </source>
</reference>
<dbReference type="InParanoid" id="C1FD99"/>
<keyword evidence="3" id="KW-1185">Reference proteome</keyword>
<sequence>MNRLVGASGRWDQYACMSCRVSAADTGDNRRDSSPPESQFFLRSHPAPPVTSKRANMGDTHAEAAAGPEPMTNRWFYASCPWRALRERTLLSCIEPGLLHSFVVFVYYVNSPAVKANFPLQDEYTLTLCDRFTVNLARISPTNHNVIQLKRSLRLSKFVITLE</sequence>
<evidence type="ECO:0000313" key="2">
    <source>
        <dbReference type="EMBL" id="ACO68354.1"/>
    </source>
</evidence>
<dbReference type="EMBL" id="CP001574">
    <property type="protein sequence ID" value="ACO68354.1"/>
    <property type="molecule type" value="Genomic_DNA"/>
</dbReference>